<dbReference type="InterPro" id="IPR036388">
    <property type="entry name" value="WH-like_DNA-bd_sf"/>
</dbReference>
<dbReference type="EMBL" id="JAFEUC010000001">
    <property type="protein sequence ID" value="MBM7074904.1"/>
    <property type="molecule type" value="Genomic_DNA"/>
</dbReference>
<organism evidence="3 4">
    <name type="scientific">Micromonospora humida</name>
    <dbReference type="NCBI Taxonomy" id="2809018"/>
    <lineage>
        <taxon>Bacteria</taxon>
        <taxon>Bacillati</taxon>
        <taxon>Actinomycetota</taxon>
        <taxon>Actinomycetes</taxon>
        <taxon>Micromonosporales</taxon>
        <taxon>Micromonosporaceae</taxon>
        <taxon>Micromonospora</taxon>
    </lineage>
</organism>
<dbReference type="InterPro" id="IPR036390">
    <property type="entry name" value="WH_DNA-bd_sf"/>
</dbReference>
<reference evidence="3 4" key="1">
    <citation type="submission" date="2021-02" db="EMBL/GenBank/DDBJ databases">
        <authorList>
            <person name="Ra J.-S."/>
        </authorList>
    </citation>
    <scope>NUCLEOTIDE SEQUENCE [LARGE SCALE GENOMIC DNA]</scope>
    <source>
        <strain evidence="3 4">MMS20-R1-14</strain>
    </source>
</reference>
<proteinExistence type="predicted"/>
<keyword evidence="4" id="KW-1185">Reference proteome</keyword>
<dbReference type="PROSITE" id="PS50995">
    <property type="entry name" value="HTH_MARR_2"/>
    <property type="match status" value="1"/>
</dbReference>
<dbReference type="PRINTS" id="PR00598">
    <property type="entry name" value="HTHMARR"/>
</dbReference>
<dbReference type="PANTHER" id="PTHR33164:SF57">
    <property type="entry name" value="MARR-FAMILY TRANSCRIPTIONAL REGULATOR"/>
    <property type="match status" value="1"/>
</dbReference>
<sequence length="157" mass="17186">MTGATSDPPTDPAARCAGPPTDPAEESLAELFWAVARRLRHQSRRTLEPWDVNPGHARALSVLTRHGAMRLSALAEHLHIAPRSTTEVVDGLEERGLVARRPDPADRRATLVAPTDEGTRVGAAIRTARSAEAERFFGHLSPTDHAELIRILRTLRD</sequence>
<feature type="domain" description="HTH marR-type" evidence="2">
    <location>
        <begin position="25"/>
        <end position="157"/>
    </location>
</feature>
<gene>
    <name evidence="3" type="ORF">JQX11_00860</name>
</gene>
<protein>
    <submittedName>
        <fullName evidence="3">MarR family transcriptional regulator</fullName>
    </submittedName>
</protein>
<evidence type="ECO:0000256" key="1">
    <source>
        <dbReference type="SAM" id="MobiDB-lite"/>
    </source>
</evidence>
<comment type="caution">
    <text evidence="3">The sequence shown here is derived from an EMBL/GenBank/DDBJ whole genome shotgun (WGS) entry which is preliminary data.</text>
</comment>
<dbReference type="SUPFAM" id="SSF46785">
    <property type="entry name" value="Winged helix' DNA-binding domain"/>
    <property type="match status" value="1"/>
</dbReference>
<dbReference type="InterPro" id="IPR000835">
    <property type="entry name" value="HTH_MarR-typ"/>
</dbReference>
<dbReference type="InterPro" id="IPR039422">
    <property type="entry name" value="MarR/SlyA-like"/>
</dbReference>
<dbReference type="Pfam" id="PF01047">
    <property type="entry name" value="MarR"/>
    <property type="match status" value="1"/>
</dbReference>
<accession>A0ABS2ILP6</accession>
<dbReference type="SMART" id="SM00347">
    <property type="entry name" value="HTH_MARR"/>
    <property type="match status" value="1"/>
</dbReference>
<name>A0ABS2ILP6_9ACTN</name>
<dbReference type="PANTHER" id="PTHR33164">
    <property type="entry name" value="TRANSCRIPTIONAL REGULATOR, MARR FAMILY"/>
    <property type="match status" value="1"/>
</dbReference>
<evidence type="ECO:0000313" key="3">
    <source>
        <dbReference type="EMBL" id="MBM7074904.1"/>
    </source>
</evidence>
<dbReference type="Gene3D" id="1.10.10.10">
    <property type="entry name" value="Winged helix-like DNA-binding domain superfamily/Winged helix DNA-binding domain"/>
    <property type="match status" value="1"/>
</dbReference>
<evidence type="ECO:0000259" key="2">
    <source>
        <dbReference type="PROSITE" id="PS50995"/>
    </source>
</evidence>
<feature type="region of interest" description="Disordered" evidence="1">
    <location>
        <begin position="1"/>
        <end position="25"/>
    </location>
</feature>
<dbReference type="Proteomes" id="UP001518872">
    <property type="component" value="Unassembled WGS sequence"/>
</dbReference>
<evidence type="ECO:0000313" key="4">
    <source>
        <dbReference type="Proteomes" id="UP001518872"/>
    </source>
</evidence>